<keyword evidence="3" id="KW-0732">Signal</keyword>
<evidence type="ECO:0000313" key="7">
    <source>
        <dbReference type="EMBL" id="CNL43698.1"/>
    </source>
</evidence>
<dbReference type="InterPro" id="IPR000259">
    <property type="entry name" value="Adhesion_dom_fimbrial"/>
</dbReference>
<dbReference type="GO" id="GO:0043709">
    <property type="term" value="P:cell adhesion involved in single-species biofilm formation"/>
    <property type="evidence" value="ECO:0007669"/>
    <property type="project" value="TreeGrafter"/>
</dbReference>
<dbReference type="EMBL" id="CQEJ01000024">
    <property type="protein sequence ID" value="CNL61048.1"/>
    <property type="molecule type" value="Genomic_DNA"/>
</dbReference>
<dbReference type="Pfam" id="PF00419">
    <property type="entry name" value="Fimbrial"/>
    <property type="match status" value="1"/>
</dbReference>
<proteinExistence type="inferred from homology"/>
<name>A0A0T9UQA7_YERAL</name>
<organism evidence="8 10">
    <name type="scientific">Yersinia aldovae</name>
    <dbReference type="NCBI Taxonomy" id="29483"/>
    <lineage>
        <taxon>Bacteria</taxon>
        <taxon>Pseudomonadati</taxon>
        <taxon>Pseudomonadota</taxon>
        <taxon>Gammaproteobacteria</taxon>
        <taxon>Enterobacterales</taxon>
        <taxon>Yersiniaceae</taxon>
        <taxon>Yersinia</taxon>
    </lineage>
</organism>
<dbReference type="PANTHER" id="PTHR33420:SF3">
    <property type="entry name" value="FIMBRIAL SUBUNIT ELFA"/>
    <property type="match status" value="1"/>
</dbReference>
<dbReference type="InterPro" id="IPR008966">
    <property type="entry name" value="Adhesion_dom_sf"/>
</dbReference>
<dbReference type="Proteomes" id="UP000041595">
    <property type="component" value="Unassembled WGS sequence"/>
</dbReference>
<dbReference type="InterPro" id="IPR054160">
    <property type="entry name" value="MrkD_recept-bd"/>
</dbReference>
<dbReference type="AlphaFoldDB" id="A0A0T9UQA7"/>
<feature type="domain" description="Fimbrial-type adhesion" evidence="5">
    <location>
        <begin position="196"/>
        <end position="330"/>
    </location>
</feature>
<gene>
    <name evidence="8" type="primary">fimF</name>
    <name evidence="7" type="synonym">fimF_2</name>
    <name evidence="8" type="ORF">ERS137965_03510</name>
    <name evidence="7" type="ORF">ERS137966_03236</name>
</gene>
<dbReference type="EMBL" id="CQEH01000016">
    <property type="protein sequence ID" value="CNL43698.1"/>
    <property type="molecule type" value="Genomic_DNA"/>
</dbReference>
<evidence type="ECO:0000259" key="5">
    <source>
        <dbReference type="Pfam" id="PF00419"/>
    </source>
</evidence>
<dbReference type="STRING" id="1453495.AT01_2866"/>
<dbReference type="Gene3D" id="2.60.40.1090">
    <property type="entry name" value="Fimbrial-type adhesion domain"/>
    <property type="match status" value="1"/>
</dbReference>
<evidence type="ECO:0000256" key="1">
    <source>
        <dbReference type="ARBA" id="ARBA00004561"/>
    </source>
</evidence>
<reference evidence="8 10" key="1">
    <citation type="submission" date="2015-03" db="EMBL/GenBank/DDBJ databases">
        <authorList>
            <person name="Murphy D."/>
        </authorList>
    </citation>
    <scope>NUCLEOTIDE SEQUENCE [LARGE SCALE GENOMIC DNA]</scope>
    <source>
        <strain evidence="8 10">IP06005</strain>
    </source>
</reference>
<feature type="domain" description="MrkD-like receptor binding" evidence="6">
    <location>
        <begin position="57"/>
        <end position="173"/>
    </location>
</feature>
<comment type="similarity">
    <text evidence="2">Belongs to the fimbrial protein family.</text>
</comment>
<protein>
    <submittedName>
        <fullName evidence="7 8">Mannose-resistant/Proteus-like fimbrial protein</fullName>
    </submittedName>
</protein>
<dbReference type="eggNOG" id="COG3539">
    <property type="taxonomic scope" value="Bacteria"/>
</dbReference>
<dbReference type="Gene3D" id="2.60.40.3310">
    <property type="match status" value="1"/>
</dbReference>
<dbReference type="RefSeq" id="WP_004699747.1">
    <property type="nucleotide sequence ID" value="NZ_CABHQC010000107.1"/>
</dbReference>
<keyword evidence="9" id="KW-1185">Reference proteome</keyword>
<evidence type="ECO:0000256" key="3">
    <source>
        <dbReference type="ARBA" id="ARBA00022729"/>
    </source>
</evidence>
<evidence type="ECO:0000256" key="2">
    <source>
        <dbReference type="ARBA" id="ARBA00006671"/>
    </source>
</evidence>
<dbReference type="InterPro" id="IPR036937">
    <property type="entry name" value="Adhesion_dom_fimbrial_sf"/>
</dbReference>
<dbReference type="PANTHER" id="PTHR33420">
    <property type="entry name" value="FIMBRIAL SUBUNIT ELFA-RELATED"/>
    <property type="match status" value="1"/>
</dbReference>
<accession>A0A0T9UQA7</accession>
<dbReference type="Pfam" id="PF22003">
    <property type="entry name" value="MrkDrd"/>
    <property type="match status" value="1"/>
</dbReference>
<dbReference type="OrthoDB" id="6480114at2"/>
<dbReference type="SUPFAM" id="SSF49401">
    <property type="entry name" value="Bacterial adhesins"/>
    <property type="match status" value="1"/>
</dbReference>
<evidence type="ECO:0000313" key="9">
    <source>
        <dbReference type="Proteomes" id="UP000038647"/>
    </source>
</evidence>
<sequence length="331" mass="35093">MNSKAPTHRNYLLKMGLLVLFLFSIQGRTACLFIGGGDRSTEASWNPGNIDTAGKNVGDLLADSGSRNLSWPVNFTCSATWSRTWQTLIFITPSSLAPPDLNSVMMDTNIPGVGVQVTTLRGDRTTVFPPSPFTNSNLVPNVQYGAAPNGIYVQVKLYKTSDSVGSGALTTGLIYDESIRDTQMGISITRFKLTGGTIINSGCSVATPSVDVNLGMIPKNIFTHIGSTSEAKSFKIDLTNCSINTNVNITFDGVSSGTADILALTPGGATGVGVQLLDNSNNIIPLNAPFFVVNTTEATYSIPLKARYYQTEGAVGTGIANSTANFTMTYN</sequence>
<comment type="subcellular location">
    <subcellularLocation>
        <location evidence="1">Fimbrium</location>
    </subcellularLocation>
</comment>
<evidence type="ECO:0000313" key="10">
    <source>
        <dbReference type="Proteomes" id="UP000041595"/>
    </source>
</evidence>
<reference evidence="7 9" key="2">
    <citation type="submission" date="2015-03" db="EMBL/GenBank/DDBJ databases">
        <authorList>
            <consortium name="Pathogen Informatics"/>
            <person name="Murphy D."/>
        </authorList>
    </citation>
    <scope>NUCLEOTIDE SEQUENCE [LARGE SCALE GENOMIC DNA]</scope>
    <source>
        <strain evidence="7 9">IP08791</strain>
    </source>
</reference>
<keyword evidence="4" id="KW-0281">Fimbrium</keyword>
<evidence type="ECO:0000256" key="4">
    <source>
        <dbReference type="ARBA" id="ARBA00023263"/>
    </source>
</evidence>
<evidence type="ECO:0000259" key="6">
    <source>
        <dbReference type="Pfam" id="PF22003"/>
    </source>
</evidence>
<evidence type="ECO:0000313" key="8">
    <source>
        <dbReference type="EMBL" id="CNL61048.1"/>
    </source>
</evidence>
<dbReference type="GO" id="GO:0009289">
    <property type="term" value="C:pilus"/>
    <property type="evidence" value="ECO:0007669"/>
    <property type="project" value="UniProtKB-SubCell"/>
</dbReference>
<dbReference type="Proteomes" id="UP000038647">
    <property type="component" value="Unassembled WGS sequence"/>
</dbReference>
<dbReference type="InterPro" id="IPR050263">
    <property type="entry name" value="Bact_Fimbrial_Adh_Pro"/>
</dbReference>